<dbReference type="KEGG" id="wvi:Weevi_0406"/>
<dbReference type="RefSeq" id="WP_013597517.1">
    <property type="nucleotide sequence ID" value="NC_015144.1"/>
</dbReference>
<accession>F0NYK5</accession>
<dbReference type="AlphaFoldDB" id="F0NYK5"/>
<dbReference type="InterPro" id="IPR009282">
    <property type="entry name" value="DUF937"/>
</dbReference>
<protein>
    <recommendedName>
        <fullName evidence="3">DUF937 domain-containing protein</fullName>
    </recommendedName>
</protein>
<dbReference type="eggNOG" id="COG5403">
    <property type="taxonomic scope" value="Bacteria"/>
</dbReference>
<dbReference type="OrthoDB" id="708105at2"/>
<dbReference type="STRING" id="865938.Weevi_0406"/>
<evidence type="ECO:0008006" key="3">
    <source>
        <dbReference type="Google" id="ProtNLM"/>
    </source>
</evidence>
<reference evidence="1 2" key="1">
    <citation type="journal article" date="2011" name="Stand. Genomic Sci.">
        <title>Complete genome sequence of Weeksella virosa type strain (9751).</title>
        <authorList>
            <person name="Lang E."/>
            <person name="Teshima H."/>
            <person name="Lucas S."/>
            <person name="Lapidus A."/>
            <person name="Hammon N."/>
            <person name="Deshpande S."/>
            <person name="Nolan M."/>
            <person name="Cheng J.F."/>
            <person name="Pitluck S."/>
            <person name="Liolios K."/>
            <person name="Pagani I."/>
            <person name="Mikhailova N."/>
            <person name="Ivanova N."/>
            <person name="Mavromatis K."/>
            <person name="Pati A."/>
            <person name="Tapia R."/>
            <person name="Han C."/>
            <person name="Goodwin L."/>
            <person name="Chen A."/>
            <person name="Palaniappan K."/>
            <person name="Land M."/>
            <person name="Hauser L."/>
            <person name="Chang Y.J."/>
            <person name="Jeffries C.D."/>
            <person name="Brambilla E.M."/>
            <person name="Kopitz M."/>
            <person name="Rohde M."/>
            <person name="Goker M."/>
            <person name="Tindall B.J."/>
            <person name="Detter J.C."/>
            <person name="Woyke T."/>
            <person name="Bristow J."/>
            <person name="Eisen J.A."/>
            <person name="Markowitz V."/>
            <person name="Hugenholtz P."/>
            <person name="Klenk H.P."/>
            <person name="Kyrpides N.C."/>
        </authorList>
    </citation>
    <scope>NUCLEOTIDE SEQUENCE [LARGE SCALE GENOMIC DNA]</scope>
    <source>
        <strain evidence="2">ATCC 43766 / DSM 16922 / JCM 21250 / NBRC 16016 / NCTC 11634 / CL345/78</strain>
    </source>
</reference>
<organism evidence="1 2">
    <name type="scientific">Weeksella virosa (strain ATCC 43766 / DSM 16922 / JCM 21250 / CCUG 30538 / CDC 9751 / IAM 14551 / NBRC 16016 / NCTC 11634 / CL345/78)</name>
    <dbReference type="NCBI Taxonomy" id="865938"/>
    <lineage>
        <taxon>Bacteria</taxon>
        <taxon>Pseudomonadati</taxon>
        <taxon>Bacteroidota</taxon>
        <taxon>Flavobacteriia</taxon>
        <taxon>Flavobacteriales</taxon>
        <taxon>Weeksellaceae</taxon>
        <taxon>Weeksella</taxon>
    </lineage>
</organism>
<dbReference type="Proteomes" id="UP000008641">
    <property type="component" value="Chromosome"/>
</dbReference>
<proteinExistence type="predicted"/>
<keyword evidence="2" id="KW-1185">Reference proteome</keyword>
<dbReference type="EMBL" id="CP002455">
    <property type="protein sequence ID" value="ADX67125.1"/>
    <property type="molecule type" value="Genomic_DNA"/>
</dbReference>
<reference evidence="2" key="2">
    <citation type="journal article" date="2011" name="Stand. Genomic Sci.">
        <title>Complete genome sequence of Weeksella virosa type strain (9751T).</title>
        <authorList>
            <person name="Lang E."/>
            <person name="Teshima H."/>
            <person name="Lucas S."/>
            <person name="Lapidus A."/>
            <person name="Hammon N."/>
            <person name="Deshpande S."/>
            <person name="Nolan M."/>
            <person name="Cheng J."/>
            <person name="Pitluck S."/>
            <person name="Liolios K."/>
            <person name="Pagani I."/>
            <person name="Mikhailova N."/>
            <person name="Ivanova N."/>
            <person name="Mavromatis K."/>
            <person name="Pati A."/>
            <person name="Tapia R."/>
            <person name="Han C."/>
            <person name="Goodwin L."/>
            <person name="Chen A."/>
            <person name="Palaniappan K."/>
            <person name="Land M."/>
            <person name="Hauser L."/>
            <person name="Chang Y."/>
            <person name="Jeffries C."/>
            <person name="Brambilla E."/>
            <person name="Kopitz M."/>
            <person name="Rohde M."/>
            <person name="Goker M."/>
            <person name="Tindall B."/>
            <person name="Detter J."/>
            <person name="Woyke T."/>
            <person name="Bristow J."/>
            <person name="Eisen J."/>
            <person name="Markowitz V."/>
            <person name="Hugenholtz P."/>
            <person name="Klenk H."/>
            <person name="Kyrpides N."/>
        </authorList>
    </citation>
    <scope>NUCLEOTIDE SEQUENCE [LARGE SCALE GENOMIC DNA]</scope>
    <source>
        <strain evidence="2">ATCC 43766 / DSM 16922 / JCM 21250 / NBRC 16016 / NCTC 11634 / CL345/78</strain>
    </source>
</reference>
<sequence length="196" mass="20426">MDLTSLLQGPMGNQLLQTVTNQLGINENQAQSAISSALPILLTALNQNAVKGDAQNINQALEKHNGSIFDNFASFLSSGVNQQDSLGILGHILGSNQTKVEKSISDSSGLSSAQVLSVLTILAPIVMNFLGKQKQQNGLDAQGITGLLGSLIGGKNSPGGANLSGFEKLLDQNGDGKITDDLMDLGSKFLGGFFKK</sequence>
<dbReference type="Pfam" id="PF06078">
    <property type="entry name" value="DUF937"/>
    <property type="match status" value="1"/>
</dbReference>
<dbReference type="HOGENOM" id="CLU_080945_1_0_10"/>
<name>F0NYK5_WEEVC</name>
<evidence type="ECO:0000313" key="1">
    <source>
        <dbReference type="EMBL" id="ADX67125.1"/>
    </source>
</evidence>
<gene>
    <name evidence="1" type="ordered locus">Weevi_0406</name>
</gene>
<evidence type="ECO:0000313" key="2">
    <source>
        <dbReference type="Proteomes" id="UP000008641"/>
    </source>
</evidence>